<sequence length="191" mass="21436">MPPRSPASSSLLGGLHTGSLYGLEQRITRFLWQDAHNPDTRALRAGLLALSAQLERTTQVRREPGAVGAITRQAMQLAQQLRQHQLLLTGMASAWHDLYEFGAYQQAVTALRAALQRWRDALDRLEEAEQQCFADFERLAWRTLGEALLLLDLYQQHGAGAPRSLPLSAPMRPARVPLLARLRAWLVRGRL</sequence>
<keyword evidence="2" id="KW-1185">Reference proteome</keyword>
<dbReference type="AlphaFoldDB" id="A0A1G9RNT5"/>
<dbReference type="EMBL" id="FNHP01000003">
    <property type="protein sequence ID" value="SDM24958.1"/>
    <property type="molecule type" value="Genomic_DNA"/>
</dbReference>
<evidence type="ECO:0000313" key="1">
    <source>
        <dbReference type="EMBL" id="SDM24958.1"/>
    </source>
</evidence>
<proteinExistence type="predicted"/>
<organism evidence="1 2">
    <name type="scientific">Oryzisolibacter propanilivorax</name>
    <dbReference type="NCBI Taxonomy" id="1527607"/>
    <lineage>
        <taxon>Bacteria</taxon>
        <taxon>Pseudomonadati</taxon>
        <taxon>Pseudomonadota</taxon>
        <taxon>Betaproteobacteria</taxon>
        <taxon>Burkholderiales</taxon>
        <taxon>Comamonadaceae</taxon>
        <taxon>Oryzisolibacter</taxon>
    </lineage>
</organism>
<evidence type="ECO:0000313" key="2">
    <source>
        <dbReference type="Proteomes" id="UP000198552"/>
    </source>
</evidence>
<protein>
    <submittedName>
        <fullName evidence="1">Uncharacterized protein</fullName>
    </submittedName>
</protein>
<dbReference type="Proteomes" id="UP000198552">
    <property type="component" value="Unassembled WGS sequence"/>
</dbReference>
<dbReference type="STRING" id="1527607.SAMN05428957_103399"/>
<accession>A0A1G9RNT5</accession>
<name>A0A1G9RNT5_9BURK</name>
<reference evidence="2" key="1">
    <citation type="submission" date="2016-10" db="EMBL/GenBank/DDBJ databases">
        <authorList>
            <person name="Varghese N."/>
            <person name="Submissions S."/>
        </authorList>
    </citation>
    <scope>NUCLEOTIDE SEQUENCE [LARGE SCALE GENOMIC DNA]</scope>
    <source>
        <strain evidence="2">EPL6</strain>
    </source>
</reference>
<gene>
    <name evidence="1" type="ORF">SAMN05428957_103399</name>
</gene>